<dbReference type="EMBL" id="BSFJ01000018">
    <property type="protein sequence ID" value="GLK72641.1"/>
    <property type="molecule type" value="Genomic_DNA"/>
</dbReference>
<dbReference type="Pfam" id="PF00535">
    <property type="entry name" value="Glycos_transf_2"/>
    <property type="match status" value="1"/>
</dbReference>
<evidence type="ECO:0000259" key="1">
    <source>
        <dbReference type="Pfam" id="PF00535"/>
    </source>
</evidence>
<organism evidence="2 3">
    <name type="scientific">Ancylobacter dichloromethanicus</name>
    <dbReference type="NCBI Taxonomy" id="518825"/>
    <lineage>
        <taxon>Bacteria</taxon>
        <taxon>Pseudomonadati</taxon>
        <taxon>Pseudomonadota</taxon>
        <taxon>Alphaproteobacteria</taxon>
        <taxon>Hyphomicrobiales</taxon>
        <taxon>Xanthobacteraceae</taxon>
        <taxon>Ancylobacter</taxon>
    </lineage>
</organism>
<gene>
    <name evidence="2" type="ORF">GCM10017643_27570</name>
</gene>
<dbReference type="InterPro" id="IPR029044">
    <property type="entry name" value="Nucleotide-diphossugar_trans"/>
</dbReference>
<dbReference type="PANTHER" id="PTHR22916:SF3">
    <property type="entry name" value="UDP-GLCNAC:BETAGAL BETA-1,3-N-ACETYLGLUCOSAMINYLTRANSFERASE-LIKE PROTEIN 1"/>
    <property type="match status" value="1"/>
</dbReference>
<dbReference type="AlphaFoldDB" id="A0A9W6MZY8"/>
<dbReference type="SUPFAM" id="SSF53448">
    <property type="entry name" value="Nucleotide-diphospho-sugar transferases"/>
    <property type="match status" value="1"/>
</dbReference>
<dbReference type="Gene3D" id="3.90.550.10">
    <property type="entry name" value="Spore Coat Polysaccharide Biosynthesis Protein SpsA, Chain A"/>
    <property type="match status" value="1"/>
</dbReference>
<dbReference type="PANTHER" id="PTHR22916">
    <property type="entry name" value="GLYCOSYLTRANSFERASE"/>
    <property type="match status" value="1"/>
</dbReference>
<sequence>MATYNGERFLPAQLESLERQSFAPFELVVSDDDSSDGTDEIIARFAERAPFPVRVHKNRPGLGFRDNFLRAAAMATGGWIAFCDQDDVWRADKLERCAAFTALPDVTQIAHQANLIGPDGETVGVFDQGIRQSGIKPPLAYDVWATFWGFSMVVRHDVLRAVPVERRYVDYIDPRHRIAHDRWAFFLAQTLGCTAEIAEPLVDYRQHGANLFGAGRGRRSGPTESRDGAIEKNRPYIAATRQMLDIVRSLPATTEAQFPAFDRARAEAVYLHALCQVEARDRIYGGKAVASAMLCLRGLSAGLYRNAQNDTTRWRSFLKDLSLSLRN</sequence>
<evidence type="ECO:0000313" key="3">
    <source>
        <dbReference type="Proteomes" id="UP001143370"/>
    </source>
</evidence>
<reference evidence="2" key="1">
    <citation type="journal article" date="2014" name="Int. J. Syst. Evol. Microbiol.">
        <title>Complete genome sequence of Corynebacterium casei LMG S-19264T (=DSM 44701T), isolated from a smear-ripened cheese.</title>
        <authorList>
            <consortium name="US DOE Joint Genome Institute (JGI-PGF)"/>
            <person name="Walter F."/>
            <person name="Albersmeier A."/>
            <person name="Kalinowski J."/>
            <person name="Ruckert C."/>
        </authorList>
    </citation>
    <scope>NUCLEOTIDE SEQUENCE</scope>
    <source>
        <strain evidence="2">VKM B-2484</strain>
    </source>
</reference>
<name>A0A9W6MZY8_9HYPH</name>
<reference evidence="2" key="2">
    <citation type="submission" date="2023-01" db="EMBL/GenBank/DDBJ databases">
        <authorList>
            <person name="Sun Q."/>
            <person name="Evtushenko L."/>
        </authorList>
    </citation>
    <scope>NUCLEOTIDE SEQUENCE</scope>
    <source>
        <strain evidence="2">VKM B-2484</strain>
    </source>
</reference>
<accession>A0A9W6MZY8</accession>
<dbReference type="Proteomes" id="UP001143370">
    <property type="component" value="Unassembled WGS sequence"/>
</dbReference>
<protein>
    <recommendedName>
        <fullName evidence="1">Glycosyltransferase 2-like domain-containing protein</fullName>
    </recommendedName>
</protein>
<dbReference type="InterPro" id="IPR001173">
    <property type="entry name" value="Glyco_trans_2-like"/>
</dbReference>
<keyword evidence="3" id="KW-1185">Reference proteome</keyword>
<evidence type="ECO:0000313" key="2">
    <source>
        <dbReference type="EMBL" id="GLK72641.1"/>
    </source>
</evidence>
<comment type="caution">
    <text evidence="2">The sequence shown here is derived from an EMBL/GenBank/DDBJ whole genome shotgun (WGS) entry which is preliminary data.</text>
</comment>
<proteinExistence type="predicted"/>
<dbReference type="GO" id="GO:0016758">
    <property type="term" value="F:hexosyltransferase activity"/>
    <property type="evidence" value="ECO:0007669"/>
    <property type="project" value="UniProtKB-ARBA"/>
</dbReference>
<feature type="domain" description="Glycosyltransferase 2-like" evidence="1">
    <location>
        <begin position="1"/>
        <end position="101"/>
    </location>
</feature>